<dbReference type="PANTHER" id="PTHR23247">
    <property type="entry name" value="NY-REN-41 ANTIGEN L15 -RELATED"/>
    <property type="match status" value="1"/>
</dbReference>
<dbReference type="GeneID" id="108044939"/>
<feature type="compositionally biased region" description="Basic and acidic residues" evidence="1">
    <location>
        <begin position="243"/>
        <end position="261"/>
    </location>
</feature>
<reference evidence="3" key="1">
    <citation type="submission" date="2025-08" db="UniProtKB">
        <authorList>
            <consortium name="RefSeq"/>
        </authorList>
    </citation>
    <scope>IDENTIFICATION</scope>
</reference>
<dbReference type="InterPro" id="IPR025259">
    <property type="entry name" value="CCDC34/181"/>
</dbReference>
<feature type="compositionally biased region" description="Polar residues" evidence="1">
    <location>
        <begin position="108"/>
        <end position="117"/>
    </location>
</feature>
<feature type="compositionally biased region" description="Basic and acidic residues" evidence="1">
    <location>
        <begin position="70"/>
        <end position="85"/>
    </location>
</feature>
<feature type="compositionally biased region" description="Basic and acidic residues" evidence="1">
    <location>
        <begin position="456"/>
        <end position="494"/>
    </location>
</feature>
<protein>
    <submittedName>
        <fullName evidence="3">Uncharacterized protein LOC108044939</fullName>
    </submittedName>
</protein>
<gene>
    <name evidence="3" type="primary">LOC108044939</name>
</gene>
<feature type="region of interest" description="Disordered" evidence="1">
    <location>
        <begin position="397"/>
        <end position="506"/>
    </location>
</feature>
<dbReference type="RefSeq" id="XP_016979593.2">
    <property type="nucleotide sequence ID" value="XM_017124104.2"/>
</dbReference>
<feature type="region of interest" description="Disordered" evidence="1">
    <location>
        <begin position="360"/>
        <end position="383"/>
    </location>
</feature>
<evidence type="ECO:0000313" key="3">
    <source>
        <dbReference type="RefSeq" id="XP_016979593.1"/>
    </source>
</evidence>
<feature type="compositionally biased region" description="Acidic residues" evidence="1">
    <location>
        <begin position="136"/>
        <end position="151"/>
    </location>
</feature>
<feature type="region of interest" description="Disordered" evidence="1">
    <location>
        <begin position="1"/>
        <end position="170"/>
    </location>
</feature>
<dbReference type="OrthoDB" id="6591885at2759"/>
<feature type="compositionally biased region" description="Basic and acidic residues" evidence="1">
    <location>
        <begin position="370"/>
        <end position="380"/>
    </location>
</feature>
<sequence length="550" mass="60802">MAFVARRSSDGTVVDRQQVSGRHTLRPLSSSDISDEDSESVLGYTNRTYGAPTVRFVGQTDGETDGLGGETERGDKGEAGDHCEEADTDADITFNDSLEDRADDSGSESDSILSFCNQLDEEEANDALHSGMLNFTDEDSEDPGEVDGEEEVERKSQMARADDATATDTETVMNFDQDVQSLSSFDSCTPTVTQRAEELDNLDSLSGRTFFKQDSLDNISSRTFFKQDKADGLSGRTFLKQAASKDQRRGFPSDLGRELDHGQLSSRTYDLGSRSSTRGSTRGSNRVGSRLHDGSSVSTCSWTEMYGGALQPADGRSNVVPSLSLASVTSDTSTFYKNLEESKERQGQAAYEDWKARKAAQKQKNLLAAKQEREKREAEAALRQQLSQERFQEWCRRKEQQQQLLRKKPSSCSQSSSGNSSASSSISGSGSGSGSASGSSSCSSSGPMRKVAPELTKTRIKEWERNKKEQQQGERERLRRLQDNKAKLEEDRKQRSQGAWKNWMKQVDKRAKPVPLNQGFDTLRGTISNIYVNPVQWVSNIDPQESGRSR</sequence>
<feature type="compositionally biased region" description="Basic and acidic residues" evidence="1">
    <location>
        <begin position="152"/>
        <end position="163"/>
    </location>
</feature>
<evidence type="ECO:0000259" key="2">
    <source>
        <dbReference type="Pfam" id="PF13904"/>
    </source>
</evidence>
<evidence type="ECO:0000256" key="1">
    <source>
        <dbReference type="SAM" id="MobiDB-lite"/>
    </source>
</evidence>
<feature type="compositionally biased region" description="Low complexity" evidence="1">
    <location>
        <begin position="436"/>
        <end position="446"/>
    </location>
</feature>
<feature type="domain" description="Coiled-coil" evidence="2">
    <location>
        <begin position="348"/>
        <end position="537"/>
    </location>
</feature>
<feature type="compositionally biased region" description="Low complexity" evidence="1">
    <location>
        <begin position="410"/>
        <end position="428"/>
    </location>
</feature>
<dbReference type="RefSeq" id="XP_016979593.1">
    <property type="nucleotide sequence ID" value="XM_017124104.1"/>
</dbReference>
<accession>A0A6P4EWV0</accession>
<proteinExistence type="predicted"/>
<dbReference type="OMA" id="WMKQVDK"/>
<dbReference type="PANTHER" id="PTHR23247:SF2">
    <property type="entry name" value="COILED-COIL DOMAIN-CONTAINING PROTEIN 34"/>
    <property type="match status" value="1"/>
</dbReference>
<feature type="compositionally biased region" description="Low complexity" evidence="1">
    <location>
        <begin position="272"/>
        <end position="288"/>
    </location>
</feature>
<name>A0A6P4EWV0_DRORH</name>
<feature type="region of interest" description="Disordered" evidence="1">
    <location>
        <begin position="239"/>
        <end position="297"/>
    </location>
</feature>
<dbReference type="InterPro" id="IPR045323">
    <property type="entry name" value="CCDC34"/>
</dbReference>
<dbReference type="Pfam" id="PF13904">
    <property type="entry name" value="CCDC34"/>
    <property type="match status" value="1"/>
</dbReference>
<organism evidence="3">
    <name type="scientific">Drosophila rhopaloa</name>
    <name type="common">Fruit fly</name>
    <dbReference type="NCBI Taxonomy" id="1041015"/>
    <lineage>
        <taxon>Eukaryota</taxon>
        <taxon>Metazoa</taxon>
        <taxon>Ecdysozoa</taxon>
        <taxon>Arthropoda</taxon>
        <taxon>Hexapoda</taxon>
        <taxon>Insecta</taxon>
        <taxon>Pterygota</taxon>
        <taxon>Neoptera</taxon>
        <taxon>Endopterygota</taxon>
        <taxon>Diptera</taxon>
        <taxon>Brachycera</taxon>
        <taxon>Muscomorpha</taxon>
        <taxon>Ephydroidea</taxon>
        <taxon>Drosophilidae</taxon>
        <taxon>Drosophila</taxon>
        <taxon>Sophophora</taxon>
    </lineage>
</organism>
<dbReference type="AlphaFoldDB" id="A0A6P4EWV0"/>